<proteinExistence type="predicted"/>
<dbReference type="STRING" id="488538.SAR116_1865"/>
<dbReference type="OrthoDB" id="9812311at2"/>
<dbReference type="KEGG" id="apb:SAR116_1865"/>
<feature type="domain" description="DUF218" evidence="2">
    <location>
        <begin position="56"/>
        <end position="198"/>
    </location>
</feature>
<keyword evidence="1" id="KW-0812">Transmembrane</keyword>
<dbReference type="EMBL" id="CP001751">
    <property type="protein sequence ID" value="ADE40108.1"/>
    <property type="molecule type" value="Genomic_DNA"/>
</dbReference>
<keyword evidence="1" id="KW-0472">Membrane</keyword>
<evidence type="ECO:0000313" key="4">
    <source>
        <dbReference type="Proteomes" id="UP000007460"/>
    </source>
</evidence>
<sequence length="207" mass="23081">MSDKKTSMSLASRLRNRETALTVICILVAFMLASFQHFVLTLPRGETDFTKLDHTDGIVVTTGGQQRLVEGLNLLVSGTTDKVLISGVGKGVNKAVLVQELNLDDQQVSALFCCVELEYGALDTRGNALAARAWIDLNGLKSIRLVTANYHMPRAEIVFSRAIPNVDIHQWAVSPNALDVERWWQDPMIIRLLTREYAKYVAEIIRL</sequence>
<dbReference type="eggNOG" id="COG1434">
    <property type="taxonomic scope" value="Bacteria"/>
</dbReference>
<dbReference type="RefSeq" id="WP_013046735.1">
    <property type="nucleotide sequence ID" value="NC_014010.1"/>
</dbReference>
<dbReference type="Pfam" id="PF02698">
    <property type="entry name" value="DUF218"/>
    <property type="match status" value="1"/>
</dbReference>
<dbReference type="CDD" id="cd06259">
    <property type="entry name" value="YdcF-like"/>
    <property type="match status" value="1"/>
</dbReference>
<evidence type="ECO:0000256" key="1">
    <source>
        <dbReference type="SAM" id="Phobius"/>
    </source>
</evidence>
<dbReference type="AlphaFoldDB" id="D5BMR5"/>
<evidence type="ECO:0000259" key="2">
    <source>
        <dbReference type="Pfam" id="PF02698"/>
    </source>
</evidence>
<keyword evidence="1" id="KW-1133">Transmembrane helix</keyword>
<keyword evidence="4" id="KW-1185">Reference proteome</keyword>
<feature type="transmembrane region" description="Helical" evidence="1">
    <location>
        <begin position="20"/>
        <end position="40"/>
    </location>
</feature>
<dbReference type="InterPro" id="IPR003848">
    <property type="entry name" value="DUF218"/>
</dbReference>
<accession>D5BMR5</accession>
<dbReference type="Proteomes" id="UP000007460">
    <property type="component" value="Chromosome"/>
</dbReference>
<reference evidence="3 4" key="1">
    <citation type="journal article" date="2010" name="J. Bacteriol.">
        <title>Complete genome sequence of "Candidatus Puniceispirillum marinum" IMCC1322, a representative of the SAR116 clade in the Alphaproteobacteria.</title>
        <authorList>
            <person name="Oh H.M."/>
            <person name="Kwon K.K."/>
            <person name="Kang I."/>
            <person name="Kang S.G."/>
            <person name="Lee J.H."/>
            <person name="Kim S.J."/>
            <person name="Cho J.C."/>
        </authorList>
    </citation>
    <scope>NUCLEOTIDE SEQUENCE [LARGE SCALE GENOMIC DNA]</scope>
    <source>
        <strain evidence="3 4">IMCC1322</strain>
    </source>
</reference>
<evidence type="ECO:0000313" key="3">
    <source>
        <dbReference type="EMBL" id="ADE40108.1"/>
    </source>
</evidence>
<dbReference type="HOGENOM" id="CLU_080658_0_0_5"/>
<protein>
    <recommendedName>
        <fullName evidence="2">DUF218 domain-containing protein</fullName>
    </recommendedName>
</protein>
<name>D5BMR5_PUNMI</name>
<organism evidence="3 4">
    <name type="scientific">Puniceispirillum marinum (strain IMCC1322)</name>
    <dbReference type="NCBI Taxonomy" id="488538"/>
    <lineage>
        <taxon>Bacteria</taxon>
        <taxon>Pseudomonadati</taxon>
        <taxon>Pseudomonadota</taxon>
        <taxon>Alphaproteobacteria</taxon>
        <taxon>Candidatus Puniceispirillales</taxon>
        <taxon>Candidatus Puniceispirillaceae</taxon>
        <taxon>Candidatus Puniceispirillum</taxon>
    </lineage>
</organism>
<gene>
    <name evidence="3" type="ordered locus">SAR116_1865</name>
</gene>